<dbReference type="RefSeq" id="WP_217469698.1">
    <property type="nucleotide sequence ID" value="NZ_CP020335.1"/>
</dbReference>
<evidence type="ECO:0000313" key="1">
    <source>
        <dbReference type="EMBL" id="QXF34318.1"/>
    </source>
</evidence>
<keyword evidence="2" id="KW-1185">Reference proteome</keyword>
<evidence type="ECO:0000313" key="2">
    <source>
        <dbReference type="Proteomes" id="UP000693715"/>
    </source>
</evidence>
<protein>
    <recommendedName>
        <fullName evidence="3">HNH endonuclease</fullName>
    </recommendedName>
</protein>
<accession>A0ABX8LVT2</accession>
<sequence>MQKTPWNPSRKAIFRVKNPLPPPEICNYCGSSVKIANHKEIYNGKSFGNWPWAYLCNCCGAYVGMHPFTNIPLGTLADAETRNARKQCKPYFEKLWKFNGAIFSRNDAYNWLANKLGIKTSECHFGWFDIDTCHRAKEICENMIIKRGNYHG</sequence>
<name>A0ABX8LVT2_9GAMM</name>
<reference evidence="1 2" key="1">
    <citation type="submission" date="2017-03" db="EMBL/GenBank/DDBJ databases">
        <title>Genome comparison of Photorhabdus luminescens strain 0813-124 phase variants.</title>
        <authorList>
            <person name="Chien C.-C."/>
            <person name="Chen W.-J."/>
            <person name="Shih M.-C."/>
            <person name="Hsieh F.-C."/>
        </authorList>
    </citation>
    <scope>NUCLEOTIDE SEQUENCE [LARGE SCALE GENOMIC DNA]</scope>
    <source>
        <strain evidence="1 2">0813-124 phase II</strain>
    </source>
</reference>
<gene>
    <name evidence="1" type="ORF">B0X70_15045</name>
</gene>
<dbReference type="Proteomes" id="UP000693715">
    <property type="component" value="Chromosome"/>
</dbReference>
<dbReference type="EMBL" id="CP020335">
    <property type="protein sequence ID" value="QXF34318.1"/>
    <property type="molecule type" value="Genomic_DNA"/>
</dbReference>
<organism evidence="1 2">
    <name type="scientific">Photorhabdus akhurstii</name>
    <dbReference type="NCBI Taxonomy" id="171438"/>
    <lineage>
        <taxon>Bacteria</taxon>
        <taxon>Pseudomonadati</taxon>
        <taxon>Pseudomonadota</taxon>
        <taxon>Gammaproteobacteria</taxon>
        <taxon>Enterobacterales</taxon>
        <taxon>Morganellaceae</taxon>
        <taxon>Photorhabdus</taxon>
    </lineage>
</organism>
<dbReference type="Pfam" id="PF11672">
    <property type="entry name" value="DUF3268"/>
    <property type="match status" value="1"/>
</dbReference>
<dbReference type="InterPro" id="IPR021686">
    <property type="entry name" value="DUF3268"/>
</dbReference>
<evidence type="ECO:0008006" key="3">
    <source>
        <dbReference type="Google" id="ProtNLM"/>
    </source>
</evidence>
<proteinExistence type="predicted"/>